<feature type="domain" description="ATPase AAA-type core" evidence="2">
    <location>
        <begin position="372"/>
        <end position="493"/>
    </location>
</feature>
<dbReference type="InterPro" id="IPR052267">
    <property type="entry name" value="N-DRC_Component"/>
</dbReference>
<feature type="compositionally biased region" description="Basic residues" evidence="1">
    <location>
        <begin position="263"/>
        <end position="287"/>
    </location>
</feature>
<feature type="region of interest" description="Disordered" evidence="1">
    <location>
        <begin position="42"/>
        <end position="82"/>
    </location>
</feature>
<dbReference type="GO" id="GO:0005524">
    <property type="term" value="F:ATP binding"/>
    <property type="evidence" value="ECO:0007669"/>
    <property type="project" value="InterPro"/>
</dbReference>
<evidence type="ECO:0000256" key="1">
    <source>
        <dbReference type="SAM" id="MobiDB-lite"/>
    </source>
</evidence>
<dbReference type="InterPro" id="IPR027417">
    <property type="entry name" value="P-loop_NTPase"/>
</dbReference>
<evidence type="ECO:0000313" key="4">
    <source>
        <dbReference type="Proteomes" id="UP000440578"/>
    </source>
</evidence>
<feature type="region of interest" description="Disordered" evidence="1">
    <location>
        <begin position="256"/>
        <end position="292"/>
    </location>
</feature>
<dbReference type="Gene3D" id="3.40.50.300">
    <property type="entry name" value="P-loop containing nucleotide triphosphate hydrolases"/>
    <property type="match status" value="1"/>
</dbReference>
<dbReference type="Proteomes" id="UP000440578">
    <property type="component" value="Unassembled WGS sequence"/>
</dbReference>
<feature type="compositionally biased region" description="Basic residues" evidence="1">
    <location>
        <begin position="158"/>
        <end position="179"/>
    </location>
</feature>
<comment type="caution">
    <text evidence="3">The sequence shown here is derived from an EMBL/GenBank/DDBJ whole genome shotgun (WGS) entry which is preliminary data.</text>
</comment>
<dbReference type="GO" id="GO:0016887">
    <property type="term" value="F:ATP hydrolysis activity"/>
    <property type="evidence" value="ECO:0007669"/>
    <property type="project" value="InterPro"/>
</dbReference>
<proteinExistence type="predicted"/>
<gene>
    <name evidence="3" type="primary">IQCA1</name>
    <name evidence="3" type="ORF">FJT64_008047</name>
</gene>
<accession>A0A6A4VMT3</accession>
<dbReference type="SUPFAM" id="SSF52540">
    <property type="entry name" value="P-loop containing nucleoside triphosphate hydrolases"/>
    <property type="match status" value="1"/>
</dbReference>
<dbReference type="PANTHER" id="PTHR14690:SF0">
    <property type="entry name" value="IQ MOTIF CONTAINING WITH AAA DOMAIN 1"/>
    <property type="match status" value="1"/>
</dbReference>
<sequence length="624" mass="71288">MSLSGSAKVSSQMSRDEAVRLIQRQERARQGRHRARFMQEIHRQEMKEKTKGKLPPRRPSPPPERRVAEVEASRRELQARHQQQYEEALVTVKEELRRLEAVQMREDMQDEIRAWMMAEWQKSGAFPDLPNEEEGGSAALFDPDFVPPPKPEKEDKKGKGKKGKKDKKDKKDEKKKKKKKGEEDEGFIMQPSKFVPVIMEACMEYDEKWKHKEEKNNFEQNFDADIVRRDKRRELELEVRRDVDTAMREELDRLKDALERDKGKKGRKKKKGKKKRRGGKKGKKKKGKDLTPDRSLESLVEELVENNVMKLIPEKRMSEFIGYPQLTGSLQRLKSQEARPLLGDVRRVLTEYCIIPLGCASVHETAPLIKSVLIAGPPGCGRKHLVHAICAESGAVLFDLSASNIAGRYPGKAGLTMLMHLVNKVGRLLQPSVIWIDNAEKTFVKKVPKTDKTEPKRLKKELPKLLKALTPADRLLLVGTSETPWEADQKALGQTYSRVILMPPLDYASRLQLLSRAVAVPGVPRHPALDLSTLTKLTDGFTAGHCLDMVHEVVTEKRIVKLRKRPLKTTEFVPVLANLQPVMREQQEMYYTWLTKTPLGKKRAKMLEAEAEEANKASAGKKKK</sequence>
<dbReference type="Gene3D" id="1.10.8.60">
    <property type="match status" value="1"/>
</dbReference>
<dbReference type="InterPro" id="IPR003959">
    <property type="entry name" value="ATPase_AAA_core"/>
</dbReference>
<dbReference type="EMBL" id="VIIS01001695">
    <property type="protein sequence ID" value="KAF0294289.1"/>
    <property type="molecule type" value="Genomic_DNA"/>
</dbReference>
<feature type="compositionally biased region" description="Basic and acidic residues" evidence="1">
    <location>
        <begin position="63"/>
        <end position="79"/>
    </location>
</feature>
<feature type="compositionally biased region" description="Basic and acidic residues" evidence="1">
    <location>
        <begin position="42"/>
        <end position="51"/>
    </location>
</feature>
<evidence type="ECO:0000313" key="3">
    <source>
        <dbReference type="EMBL" id="KAF0294289.1"/>
    </source>
</evidence>
<feature type="region of interest" description="Disordered" evidence="1">
    <location>
        <begin position="125"/>
        <end position="190"/>
    </location>
</feature>
<dbReference type="PANTHER" id="PTHR14690">
    <property type="entry name" value="IQ MOTIF CONTAINING WITH AAA DOMAIN 1"/>
    <property type="match status" value="1"/>
</dbReference>
<reference evidence="3 4" key="1">
    <citation type="submission" date="2019-07" db="EMBL/GenBank/DDBJ databases">
        <title>Draft genome assembly of a fouling barnacle, Amphibalanus amphitrite (Darwin, 1854): The first reference genome for Thecostraca.</title>
        <authorList>
            <person name="Kim W."/>
        </authorList>
    </citation>
    <scope>NUCLEOTIDE SEQUENCE [LARGE SCALE GENOMIC DNA]</scope>
    <source>
        <strain evidence="3">SNU_AA5</strain>
        <tissue evidence="3">Soma without cirri and trophi</tissue>
    </source>
</reference>
<keyword evidence="4" id="KW-1185">Reference proteome</keyword>
<organism evidence="3 4">
    <name type="scientific">Amphibalanus amphitrite</name>
    <name type="common">Striped barnacle</name>
    <name type="synonym">Balanus amphitrite</name>
    <dbReference type="NCBI Taxonomy" id="1232801"/>
    <lineage>
        <taxon>Eukaryota</taxon>
        <taxon>Metazoa</taxon>
        <taxon>Ecdysozoa</taxon>
        <taxon>Arthropoda</taxon>
        <taxon>Crustacea</taxon>
        <taxon>Multicrustacea</taxon>
        <taxon>Cirripedia</taxon>
        <taxon>Thoracica</taxon>
        <taxon>Thoracicalcarea</taxon>
        <taxon>Balanomorpha</taxon>
        <taxon>Balanoidea</taxon>
        <taxon>Balanidae</taxon>
        <taxon>Amphibalaninae</taxon>
        <taxon>Amphibalanus</taxon>
    </lineage>
</organism>
<dbReference type="OrthoDB" id="272687at2759"/>
<dbReference type="Pfam" id="PF00004">
    <property type="entry name" value="AAA"/>
    <property type="match status" value="1"/>
</dbReference>
<protein>
    <submittedName>
        <fullName evidence="3">Dynein regulatory complex protein 11</fullName>
    </submittedName>
</protein>
<dbReference type="AlphaFoldDB" id="A0A6A4VMT3"/>
<name>A0A6A4VMT3_AMPAM</name>
<evidence type="ECO:0000259" key="2">
    <source>
        <dbReference type="Pfam" id="PF00004"/>
    </source>
</evidence>